<dbReference type="EMBL" id="LXQA010103133">
    <property type="protein sequence ID" value="MCI16949.1"/>
    <property type="molecule type" value="Genomic_DNA"/>
</dbReference>
<feature type="domain" description="Reverse transcriptase Ty1/copia-type" evidence="1">
    <location>
        <begin position="23"/>
        <end position="97"/>
    </location>
</feature>
<feature type="non-terminal residue" evidence="2">
    <location>
        <position position="1"/>
    </location>
</feature>
<proteinExistence type="predicted"/>
<dbReference type="PANTHER" id="PTHR11439:SF517">
    <property type="entry name" value="CYSTEINE-RICH RLK (RECEPTOR-LIKE PROTEIN KINASE) 8"/>
    <property type="match status" value="1"/>
</dbReference>
<dbReference type="InterPro" id="IPR043502">
    <property type="entry name" value="DNA/RNA_pol_sf"/>
</dbReference>
<comment type="caution">
    <text evidence="2">The sequence shown here is derived from an EMBL/GenBank/DDBJ whole genome shotgun (WGS) entry which is preliminary data.</text>
</comment>
<evidence type="ECO:0000313" key="3">
    <source>
        <dbReference type="Proteomes" id="UP000265520"/>
    </source>
</evidence>
<evidence type="ECO:0000259" key="1">
    <source>
        <dbReference type="Pfam" id="PF07727"/>
    </source>
</evidence>
<keyword evidence="3" id="KW-1185">Reference proteome</keyword>
<dbReference type="Proteomes" id="UP000265520">
    <property type="component" value="Unassembled WGS sequence"/>
</dbReference>
<name>A0A392PZG7_9FABA</name>
<dbReference type="InterPro" id="IPR013103">
    <property type="entry name" value="RVT_2"/>
</dbReference>
<protein>
    <submittedName>
        <fullName evidence="2">Copia-type polyprotein</fullName>
    </submittedName>
</protein>
<dbReference type="AlphaFoldDB" id="A0A392PZG7"/>
<reference evidence="2 3" key="1">
    <citation type="journal article" date="2018" name="Front. Plant Sci.">
        <title>Red Clover (Trifolium pratense) and Zigzag Clover (T. medium) - A Picture of Genomic Similarities and Differences.</title>
        <authorList>
            <person name="Dluhosova J."/>
            <person name="Istvanek J."/>
            <person name="Nedelnik J."/>
            <person name="Repkova J."/>
        </authorList>
    </citation>
    <scope>NUCLEOTIDE SEQUENCE [LARGE SCALE GENOMIC DNA]</scope>
    <source>
        <strain evidence="3">cv. 10/8</strain>
        <tissue evidence="2">Leaf</tissue>
    </source>
</reference>
<accession>A0A392PZG7</accession>
<dbReference type="SUPFAM" id="SSF56672">
    <property type="entry name" value="DNA/RNA polymerases"/>
    <property type="match status" value="1"/>
</dbReference>
<dbReference type="PANTHER" id="PTHR11439">
    <property type="entry name" value="GAG-POL-RELATED RETROTRANSPOSON"/>
    <property type="match status" value="1"/>
</dbReference>
<evidence type="ECO:0000313" key="2">
    <source>
        <dbReference type="EMBL" id="MCI16949.1"/>
    </source>
</evidence>
<dbReference type="Pfam" id="PF07727">
    <property type="entry name" value="RVT_2"/>
    <property type="match status" value="1"/>
</dbReference>
<organism evidence="2 3">
    <name type="scientific">Trifolium medium</name>
    <dbReference type="NCBI Taxonomy" id="97028"/>
    <lineage>
        <taxon>Eukaryota</taxon>
        <taxon>Viridiplantae</taxon>
        <taxon>Streptophyta</taxon>
        <taxon>Embryophyta</taxon>
        <taxon>Tracheophyta</taxon>
        <taxon>Spermatophyta</taxon>
        <taxon>Magnoliopsida</taxon>
        <taxon>eudicotyledons</taxon>
        <taxon>Gunneridae</taxon>
        <taxon>Pentapetalae</taxon>
        <taxon>rosids</taxon>
        <taxon>fabids</taxon>
        <taxon>Fabales</taxon>
        <taxon>Fabaceae</taxon>
        <taxon>Papilionoideae</taxon>
        <taxon>50 kb inversion clade</taxon>
        <taxon>NPAAA clade</taxon>
        <taxon>Hologalegina</taxon>
        <taxon>IRL clade</taxon>
        <taxon>Trifolieae</taxon>
        <taxon>Trifolium</taxon>
    </lineage>
</organism>
<sequence>SNQVYKLKKALYGLRQAPRTWHNDLIYTGNDKQMMDDFKGSMKKRFAMTDLGKMKYFLGIEVYQGNERIFIHQKKYGSEILKRFGMQDCNKVCSPIVPGCKLVKDENGKVADATVYKQMIGCLMYLLATRPDMAFSVCLAVRYMERPTDMHVAAIKRVMRYLKGTLSLGILYKCKT</sequence>